<protein>
    <submittedName>
        <fullName evidence="1">Uncharacterized protein</fullName>
    </submittedName>
</protein>
<evidence type="ECO:0000313" key="2">
    <source>
        <dbReference type="Proteomes" id="UP000517753"/>
    </source>
</evidence>
<keyword evidence="2" id="KW-1185">Reference proteome</keyword>
<dbReference type="Proteomes" id="UP000517753">
    <property type="component" value="Unassembled WGS sequence"/>
</dbReference>
<comment type="caution">
    <text evidence="1">The sequence shown here is derived from an EMBL/GenBank/DDBJ whole genome shotgun (WGS) entry which is preliminary data.</text>
</comment>
<accession>A0A7Y9FNX1</accession>
<name>A0A7Y9FNX1_9SPHN</name>
<proteinExistence type="predicted"/>
<evidence type="ECO:0000313" key="1">
    <source>
        <dbReference type="EMBL" id="NYD90744.1"/>
    </source>
</evidence>
<reference evidence="1 2" key="1">
    <citation type="submission" date="2020-08" db="EMBL/GenBank/DDBJ databases">
        <title>The Agave Microbiome: Exploring the role of microbial communities in plant adaptations to desert environments.</title>
        <authorList>
            <person name="Partida-Martinez L.P."/>
        </authorList>
    </citation>
    <scope>NUCLEOTIDE SEQUENCE [LARGE SCALE GENOMIC DNA]</scope>
    <source>
        <strain evidence="1 2">AS2.3</strain>
    </source>
</reference>
<sequence length="33" mass="3599">MIAEPWLYPIWEQRAVDLAGGGEKAVARVEGVS</sequence>
<organism evidence="1 2">
    <name type="scientific">Sphingomonas melonis</name>
    <dbReference type="NCBI Taxonomy" id="152682"/>
    <lineage>
        <taxon>Bacteria</taxon>
        <taxon>Pseudomonadati</taxon>
        <taxon>Pseudomonadota</taxon>
        <taxon>Alphaproteobacteria</taxon>
        <taxon>Sphingomonadales</taxon>
        <taxon>Sphingomonadaceae</taxon>
        <taxon>Sphingomonas</taxon>
    </lineage>
</organism>
<gene>
    <name evidence="1" type="ORF">HD841_002541</name>
</gene>
<dbReference type="EMBL" id="JACCBY010000003">
    <property type="protein sequence ID" value="NYD90744.1"/>
    <property type="molecule type" value="Genomic_DNA"/>
</dbReference>
<dbReference type="AlphaFoldDB" id="A0A7Y9FNX1"/>